<proteinExistence type="predicted"/>
<dbReference type="InterPro" id="IPR011701">
    <property type="entry name" value="MFS"/>
</dbReference>
<protein>
    <submittedName>
        <fullName evidence="7">MFS transporter</fullName>
    </submittedName>
</protein>
<keyword evidence="2 5" id="KW-0812">Transmembrane</keyword>
<dbReference type="SUPFAM" id="SSF103473">
    <property type="entry name" value="MFS general substrate transporter"/>
    <property type="match status" value="1"/>
</dbReference>
<keyword evidence="8" id="KW-1185">Reference proteome</keyword>
<keyword evidence="3 5" id="KW-1133">Transmembrane helix</keyword>
<feature type="transmembrane region" description="Helical" evidence="5">
    <location>
        <begin position="104"/>
        <end position="123"/>
    </location>
</feature>
<dbReference type="GO" id="GO:0005886">
    <property type="term" value="C:plasma membrane"/>
    <property type="evidence" value="ECO:0007669"/>
    <property type="project" value="UniProtKB-SubCell"/>
</dbReference>
<dbReference type="PROSITE" id="PS50850">
    <property type="entry name" value="MFS"/>
    <property type="match status" value="1"/>
</dbReference>
<dbReference type="Proteomes" id="UP000236488">
    <property type="component" value="Unassembled WGS sequence"/>
</dbReference>
<feature type="transmembrane region" description="Helical" evidence="5">
    <location>
        <begin position="44"/>
        <end position="62"/>
    </location>
</feature>
<keyword evidence="4 5" id="KW-0472">Membrane</keyword>
<feature type="transmembrane region" description="Helical" evidence="5">
    <location>
        <begin position="301"/>
        <end position="323"/>
    </location>
</feature>
<organism evidence="7 8">
    <name type="scientific">Rubneribacter badeniensis</name>
    <dbReference type="NCBI Taxonomy" id="2070688"/>
    <lineage>
        <taxon>Bacteria</taxon>
        <taxon>Bacillati</taxon>
        <taxon>Actinomycetota</taxon>
        <taxon>Coriobacteriia</taxon>
        <taxon>Eggerthellales</taxon>
        <taxon>Eggerthellaceae</taxon>
        <taxon>Rubneribacter</taxon>
    </lineage>
</organism>
<feature type="domain" description="Major facilitator superfamily (MFS) profile" evidence="6">
    <location>
        <begin position="2"/>
        <end position="384"/>
    </location>
</feature>
<evidence type="ECO:0000256" key="1">
    <source>
        <dbReference type="ARBA" id="ARBA00004651"/>
    </source>
</evidence>
<dbReference type="InterPro" id="IPR036259">
    <property type="entry name" value="MFS_trans_sf"/>
</dbReference>
<accession>A0A2K2U3W2</accession>
<feature type="transmembrane region" description="Helical" evidence="5">
    <location>
        <begin position="12"/>
        <end position="32"/>
    </location>
</feature>
<comment type="subcellular location">
    <subcellularLocation>
        <location evidence="1">Cell membrane</location>
        <topology evidence="1">Multi-pass membrane protein</topology>
    </subcellularLocation>
</comment>
<dbReference type="AlphaFoldDB" id="A0A2K2U3W2"/>
<dbReference type="InterPro" id="IPR052714">
    <property type="entry name" value="MFS_Exporter"/>
</dbReference>
<feature type="transmembrane region" description="Helical" evidence="5">
    <location>
        <begin position="271"/>
        <end position="289"/>
    </location>
</feature>
<evidence type="ECO:0000313" key="7">
    <source>
        <dbReference type="EMBL" id="PNV64981.1"/>
    </source>
</evidence>
<feature type="transmembrane region" description="Helical" evidence="5">
    <location>
        <begin position="335"/>
        <end position="353"/>
    </location>
</feature>
<evidence type="ECO:0000256" key="3">
    <source>
        <dbReference type="ARBA" id="ARBA00022989"/>
    </source>
</evidence>
<feature type="transmembrane region" description="Helical" evidence="5">
    <location>
        <begin position="359"/>
        <end position="382"/>
    </location>
</feature>
<dbReference type="GO" id="GO:0022857">
    <property type="term" value="F:transmembrane transporter activity"/>
    <property type="evidence" value="ECO:0007669"/>
    <property type="project" value="InterPro"/>
</dbReference>
<dbReference type="EMBL" id="PPEL01000055">
    <property type="protein sequence ID" value="PNV64981.1"/>
    <property type="molecule type" value="Genomic_DNA"/>
</dbReference>
<evidence type="ECO:0000259" key="6">
    <source>
        <dbReference type="PROSITE" id="PS50850"/>
    </source>
</evidence>
<name>A0A2K2U3W2_9ACTN</name>
<feature type="transmembrane region" description="Helical" evidence="5">
    <location>
        <begin position="166"/>
        <end position="185"/>
    </location>
</feature>
<feature type="transmembrane region" description="Helical" evidence="5">
    <location>
        <begin position="74"/>
        <end position="98"/>
    </location>
</feature>
<dbReference type="Gene3D" id="1.20.1250.20">
    <property type="entry name" value="MFS general substrate transporter like domains"/>
    <property type="match status" value="2"/>
</dbReference>
<dbReference type="PANTHER" id="PTHR23531:SF1">
    <property type="entry name" value="QUINOLENE RESISTANCE PROTEIN NORA"/>
    <property type="match status" value="1"/>
</dbReference>
<gene>
    <name evidence="7" type="ORF">C2L80_09010</name>
</gene>
<evidence type="ECO:0000256" key="4">
    <source>
        <dbReference type="ARBA" id="ARBA00023136"/>
    </source>
</evidence>
<dbReference type="Pfam" id="PF07690">
    <property type="entry name" value="MFS_1"/>
    <property type="match status" value="1"/>
</dbReference>
<dbReference type="PANTHER" id="PTHR23531">
    <property type="entry name" value="QUINOLENE RESISTANCE PROTEIN NORA"/>
    <property type="match status" value="1"/>
</dbReference>
<reference evidence="7 8" key="1">
    <citation type="journal article" date="2018" name="Int. J. Syst. Evol. Microbiol.">
        <title>Rubneribacter badeniensis gen. nov., sp. nov. and Enteroscipio rubneri gen. nov., sp. nov., new members of the Eggerthellaceae isolated from human faeces.</title>
        <authorList>
            <person name="Danylec N."/>
            <person name="Gobl A."/>
            <person name="Stoll D.A."/>
            <person name="Hetzer B."/>
            <person name="Kulling S.E."/>
            <person name="Huch M."/>
        </authorList>
    </citation>
    <scope>NUCLEOTIDE SEQUENCE [LARGE SCALE GENOMIC DNA]</scope>
    <source>
        <strain evidence="7 8">ResAG-85</strain>
    </source>
</reference>
<comment type="caution">
    <text evidence="7">The sequence shown here is derived from an EMBL/GenBank/DDBJ whole genome shotgun (WGS) entry which is preliminary data.</text>
</comment>
<evidence type="ECO:0000313" key="8">
    <source>
        <dbReference type="Proteomes" id="UP000236488"/>
    </source>
</evidence>
<evidence type="ECO:0000256" key="2">
    <source>
        <dbReference type="ARBA" id="ARBA00022692"/>
    </source>
</evidence>
<feature type="transmembrane region" description="Helical" evidence="5">
    <location>
        <begin position="135"/>
        <end position="154"/>
    </location>
</feature>
<evidence type="ECO:0000256" key="5">
    <source>
        <dbReference type="SAM" id="Phobius"/>
    </source>
</evidence>
<sequence length="390" mass="38631">MIVAGIWQASVLFAAGFLLYGCNNAFMVLSPVLVLDLGGSVVEAGVQGTAFVAAAVGLRFLFGPLSDRRGLKPVMLSGALAYVVTGPLLALCAEFWQVLLVRCAQAAGLAAYFPAATAAVVAAAPAGRAGSMLGLYRLVSSASLMVAPAAAFFVVDASGFGTCLTLLGGCAAVAFGLVLAVRIPGGAGASAAGGGARRLFVGDAPAMAPVLGATLLAALGYGLLGTYAAPFIEASLPGAPTGMLFTFVGAGGVVSNPLVGWASDRMRQGRLFAALLVCLGAGLVLLAAAPRGFELTLCAGFLVGFGYFGSMTCVLSIVAARVAEERRVSALALQQNGIDVGIACAGAAFGLAVEAAGSAAVFAAWGAATVACAMVAVAWRAVRSGGKGRP</sequence>
<feature type="transmembrane region" description="Helical" evidence="5">
    <location>
        <begin position="241"/>
        <end position="259"/>
    </location>
</feature>
<dbReference type="InterPro" id="IPR020846">
    <property type="entry name" value="MFS_dom"/>
</dbReference>
<feature type="transmembrane region" description="Helical" evidence="5">
    <location>
        <begin position="206"/>
        <end position="229"/>
    </location>
</feature>